<dbReference type="GO" id="GO:0016491">
    <property type="term" value="F:oxidoreductase activity"/>
    <property type="evidence" value="ECO:0007669"/>
    <property type="project" value="InterPro"/>
</dbReference>
<name>A0A6G9YN59_9NOCA</name>
<reference evidence="1 2" key="1">
    <citation type="journal article" date="2019" name="ACS Chem. Biol.">
        <title>Identification and Mobilization of a Cryptic Antibiotic Biosynthesis Gene Locus from a Human-Pathogenic Nocardia Isolate.</title>
        <authorList>
            <person name="Herisse M."/>
            <person name="Ishida K."/>
            <person name="Porter J.L."/>
            <person name="Howden B."/>
            <person name="Hertweck C."/>
            <person name="Stinear T.P."/>
            <person name="Pidot S.J."/>
        </authorList>
    </citation>
    <scope>NUCLEOTIDE SEQUENCE [LARGE SCALE GENOMIC DNA]</scope>
    <source>
        <strain evidence="1 2">AUSMDU00012717</strain>
    </source>
</reference>
<dbReference type="AlphaFoldDB" id="A0A6G9YN59"/>
<dbReference type="Proteomes" id="UP000503540">
    <property type="component" value="Chromosome"/>
</dbReference>
<gene>
    <name evidence="1" type="ORF">F5544_34480</name>
</gene>
<dbReference type="InterPro" id="IPR004378">
    <property type="entry name" value="F420H2_quin_Rdtase"/>
</dbReference>
<accession>A0A6G9YN59</accession>
<dbReference type="Gene3D" id="2.30.110.10">
    <property type="entry name" value="Electron Transport, Fmn-binding Protein, Chain A"/>
    <property type="match status" value="1"/>
</dbReference>
<organism evidence="1 2">
    <name type="scientific">Nocardia arthritidis</name>
    <dbReference type="NCBI Taxonomy" id="228602"/>
    <lineage>
        <taxon>Bacteria</taxon>
        <taxon>Bacillati</taxon>
        <taxon>Actinomycetota</taxon>
        <taxon>Actinomycetes</taxon>
        <taxon>Mycobacteriales</taxon>
        <taxon>Nocardiaceae</taxon>
        <taxon>Nocardia</taxon>
    </lineage>
</organism>
<dbReference type="EMBL" id="CP046172">
    <property type="protein sequence ID" value="QIS14729.1"/>
    <property type="molecule type" value="Genomic_DNA"/>
</dbReference>
<dbReference type="Pfam" id="PF04075">
    <property type="entry name" value="F420H2_quin_red"/>
    <property type="match status" value="1"/>
</dbReference>
<evidence type="ECO:0000313" key="1">
    <source>
        <dbReference type="EMBL" id="QIS14729.1"/>
    </source>
</evidence>
<keyword evidence="2" id="KW-1185">Reference proteome</keyword>
<proteinExistence type="predicted"/>
<evidence type="ECO:0000313" key="2">
    <source>
        <dbReference type="Proteomes" id="UP000503540"/>
    </source>
</evidence>
<dbReference type="NCBIfam" id="TIGR00026">
    <property type="entry name" value="hi_GC_TIGR00026"/>
    <property type="match status" value="1"/>
</dbReference>
<protein>
    <submittedName>
        <fullName evidence="1">Nitroreductase family deazaflavin-dependent oxidoreductase</fullName>
    </submittedName>
</protein>
<sequence>MRLLTVPGRKTGRPYTTPVAPVLIDGTHYLVQAYPNADWVKNVRAAGYGTLTRGRQIEWVNLVEVPQAERGPILREFPVQNPRGVGAFVRNGLVASESPEGFAAAAPRCPMFRVIPKD</sequence>
<dbReference type="InterPro" id="IPR012349">
    <property type="entry name" value="Split_barrel_FMN-bd"/>
</dbReference>
<dbReference type="KEGG" id="nah:F5544_34480"/>